<dbReference type="Gene3D" id="3.60.40.10">
    <property type="entry name" value="PPM-type phosphatase domain"/>
    <property type="match status" value="1"/>
</dbReference>
<gene>
    <name evidence="3" type="ORF">CFBP2533_11750</name>
    <name evidence="4" type="ORF">E1J24_20840</name>
</gene>
<evidence type="ECO:0000256" key="1">
    <source>
        <dbReference type="SAM" id="MobiDB-lite"/>
    </source>
</evidence>
<protein>
    <submittedName>
        <fullName evidence="4">Serine/threonine protein phosphatase</fullName>
    </submittedName>
</protein>
<dbReference type="SMART" id="SM00331">
    <property type="entry name" value="PP2C_SIG"/>
    <property type="match status" value="1"/>
</dbReference>
<reference evidence="4" key="1">
    <citation type="submission" date="2019-03" db="EMBL/GenBank/DDBJ databases">
        <authorList>
            <person name="Moriniere L."/>
            <person name="Burlet A."/>
            <person name="Rosenthal E."/>
            <person name="Portier P."/>
            <person name="Lavire C."/>
            <person name="Nesme X."/>
            <person name="Bull C.T."/>
            <person name="Le Saux M."/>
            <person name="Bertolla F."/>
        </authorList>
    </citation>
    <scope>NUCLEOTIDE SEQUENCE</scope>
    <source>
        <strain evidence="4">CFBP2533</strain>
    </source>
</reference>
<organism evidence="3">
    <name type="scientific">Xanthomonas hortorum pv. pelargonii</name>
    <dbReference type="NCBI Taxonomy" id="453602"/>
    <lineage>
        <taxon>Bacteria</taxon>
        <taxon>Pseudomonadati</taxon>
        <taxon>Pseudomonadota</taxon>
        <taxon>Gammaproteobacteria</taxon>
        <taxon>Lysobacterales</taxon>
        <taxon>Lysobacteraceae</taxon>
        <taxon>Xanthomonas</taxon>
    </lineage>
</organism>
<dbReference type="EMBL" id="SMDX01000037">
    <property type="protein sequence ID" value="NMI24220.1"/>
    <property type="molecule type" value="Genomic_DNA"/>
</dbReference>
<dbReference type="Proteomes" id="UP000548771">
    <property type="component" value="Unassembled WGS sequence"/>
</dbReference>
<dbReference type="InterPro" id="IPR036457">
    <property type="entry name" value="PPM-type-like_dom_sf"/>
</dbReference>
<proteinExistence type="predicted"/>
<evidence type="ECO:0000313" key="3">
    <source>
        <dbReference type="EMBL" id="CAD0313628.1"/>
    </source>
</evidence>
<evidence type="ECO:0000313" key="5">
    <source>
        <dbReference type="Proteomes" id="UP000548771"/>
    </source>
</evidence>
<dbReference type="Pfam" id="PF13672">
    <property type="entry name" value="PP2C_2"/>
    <property type="match status" value="1"/>
</dbReference>
<reference evidence="3" key="4">
    <citation type="submission" date="2020-07" db="EMBL/GenBank/DDBJ databases">
        <authorList>
            <person name="Pothier F. J."/>
        </authorList>
    </citation>
    <scope>NUCLEOTIDE SEQUENCE</scope>
    <source>
        <strain evidence="3">CFBP 2533</strain>
    </source>
</reference>
<name>A0A6V7CBN7_9XANT</name>
<reference evidence="5" key="2">
    <citation type="journal article" date="2020" name="Syst. Appl. Microbiol.">
        <title>Clarifying the taxonomy of the causal agent of bacterial leaf spot of lettuce through a polyphasic approach reveals that Xanthomonas cynarae Trebaol et al. 2000 emend. Timilsina et al. 2019 is a later heterotypic synonym of Xanthomonas hortorum Vauterin et al. 1995.</title>
        <authorList>
            <person name="Moriniere L."/>
            <person name="Burlet A."/>
            <person name="Rosenthal E.R."/>
            <person name="Nesme X."/>
            <person name="Portier P."/>
            <person name="Bull C.T."/>
            <person name="Lavire C."/>
            <person name="Fischer-Le Saux M."/>
            <person name="Bertolla F."/>
        </authorList>
    </citation>
    <scope>NUCLEOTIDE SEQUENCE [LARGE SCALE GENOMIC DNA]</scope>
    <source>
        <strain evidence="5">CFBP2533</strain>
    </source>
</reference>
<dbReference type="InterPro" id="IPR001932">
    <property type="entry name" value="PPM-type_phosphatase-like_dom"/>
</dbReference>
<accession>A0A6V7CBN7</accession>
<dbReference type="EMBL" id="LR828261">
    <property type="protein sequence ID" value="CAD0313634.1"/>
    <property type="molecule type" value="Genomic_DNA"/>
</dbReference>
<sequence>MIRSMASTLKTMNYKSSGLSLQLARWLLRDPLRNGSRKTAPFNIGIATDVGLTRQHNEDRSAICRGADKYGNSYFILALADGIGGMRDGMECAATAIAALFATVHEHAQIGTSDPLSWLEQGAHASNQIVRDLYEGKGGSTLVAALISEVGKSGWISVGDSRIYAFSEEASVQISKDDTIAGQLGRQRENSSEQSQLLQYIGMQSPLDLQISAFDSKTPHRLVLCTDGVYFTSHDAKLLSLITLNKAIGQDEGIVARRLVELSRWAGGPDNSTAIVATLPLDFTSIPDSGSSNLELWDSLGQLYLHSATALKPRLEQKAQPAAEPPNSLRSADNSHAEQVLLRHETASPETRKSRKAAKTSSKAKRSSTRARKKSGKLEINDAPTPGLELDFSSVKDD</sequence>
<reference evidence="4" key="3">
    <citation type="journal article" date="2020" name="Syst. Appl. Microbiol.">
        <title>Clarifying the taxonomy of the causal agent of bacterial leaf spot of lettuce through a polyphasic approach reveals that Xanthomonas cynarae Trebaol et al. 2000 emend. Timilsina et al. 2019 is a later heterotypic synonym of Xanthomonas hortorum Vauterin et al. 1995.</title>
        <authorList>
            <person name="Moriniere L."/>
            <person name="Burlet A."/>
            <person name="Rosenthal E.R."/>
            <person name="Nesme X."/>
            <person name="Portier P."/>
            <person name="Bull C.T."/>
            <person name="Lavire C."/>
            <person name="Fischer-Le Saux M."/>
            <person name="Bertolla F."/>
        </authorList>
    </citation>
    <scope>NUCLEOTIDE SEQUENCE</scope>
    <source>
        <strain evidence="4">CFBP2533</strain>
    </source>
</reference>
<dbReference type="CDD" id="cd00143">
    <property type="entry name" value="PP2Cc"/>
    <property type="match status" value="1"/>
</dbReference>
<feature type="compositionally biased region" description="Basic and acidic residues" evidence="1">
    <location>
        <begin position="333"/>
        <end position="352"/>
    </location>
</feature>
<feature type="domain" description="PPM-type phosphatase" evidence="2">
    <location>
        <begin position="43"/>
        <end position="279"/>
    </location>
</feature>
<evidence type="ECO:0000313" key="4">
    <source>
        <dbReference type="EMBL" id="NMI24220.1"/>
    </source>
</evidence>
<dbReference type="PROSITE" id="PS51746">
    <property type="entry name" value="PPM_2"/>
    <property type="match status" value="1"/>
</dbReference>
<evidence type="ECO:0000259" key="2">
    <source>
        <dbReference type="PROSITE" id="PS51746"/>
    </source>
</evidence>
<dbReference type="SUPFAM" id="SSF81606">
    <property type="entry name" value="PP2C-like"/>
    <property type="match status" value="1"/>
</dbReference>
<feature type="region of interest" description="Disordered" evidence="1">
    <location>
        <begin position="316"/>
        <end position="398"/>
    </location>
</feature>
<feature type="compositionally biased region" description="Basic residues" evidence="1">
    <location>
        <begin position="353"/>
        <end position="375"/>
    </location>
</feature>
<dbReference type="AlphaFoldDB" id="A0A6V7CBN7"/>
<dbReference type="SMART" id="SM00332">
    <property type="entry name" value="PP2Cc"/>
    <property type="match status" value="1"/>
</dbReference>
<dbReference type="EMBL" id="LR828261">
    <property type="protein sequence ID" value="CAD0313628.1"/>
    <property type="molecule type" value="Genomic_DNA"/>
</dbReference>